<evidence type="ECO:0000256" key="5">
    <source>
        <dbReference type="ARBA" id="ARBA00023136"/>
    </source>
</evidence>
<dbReference type="EMBL" id="JAZEWV010000016">
    <property type="protein sequence ID" value="MEE4544260.1"/>
    <property type="molecule type" value="Genomic_DNA"/>
</dbReference>
<reference evidence="8 9" key="1">
    <citation type="submission" date="2023-12" db="EMBL/GenBank/DDBJ databases">
        <title>Streptomyces sp. V4-01.</title>
        <authorList>
            <person name="Somphong A."/>
            <person name="Phongsopitanun W."/>
        </authorList>
    </citation>
    <scope>NUCLEOTIDE SEQUENCE [LARGE SCALE GENOMIC DNA]</scope>
    <source>
        <strain evidence="8 9">V4-01</strain>
    </source>
</reference>
<gene>
    <name evidence="8" type="ORF">V2S66_20050</name>
</gene>
<evidence type="ECO:0000313" key="9">
    <source>
        <dbReference type="Proteomes" id="UP001344658"/>
    </source>
</evidence>
<evidence type="ECO:0000256" key="4">
    <source>
        <dbReference type="ARBA" id="ARBA00022989"/>
    </source>
</evidence>
<accession>A0ABU7PEM3</accession>
<keyword evidence="9" id="KW-1185">Reference proteome</keyword>
<proteinExistence type="predicted"/>
<comment type="subcellular location">
    <subcellularLocation>
        <location evidence="1">Cell membrane</location>
        <topology evidence="1">Multi-pass membrane protein</topology>
    </subcellularLocation>
</comment>
<dbReference type="InterPro" id="IPR022791">
    <property type="entry name" value="L-PG_synthase/AglD"/>
</dbReference>
<feature type="transmembrane region" description="Helical" evidence="7">
    <location>
        <begin position="106"/>
        <end position="132"/>
    </location>
</feature>
<organism evidence="8 9">
    <name type="scientific">Actinacidiphila polyblastidii</name>
    <dbReference type="NCBI Taxonomy" id="3110430"/>
    <lineage>
        <taxon>Bacteria</taxon>
        <taxon>Bacillati</taxon>
        <taxon>Actinomycetota</taxon>
        <taxon>Actinomycetes</taxon>
        <taxon>Kitasatosporales</taxon>
        <taxon>Streptomycetaceae</taxon>
        <taxon>Actinacidiphila</taxon>
    </lineage>
</organism>
<keyword evidence="4 7" id="KW-1133">Transmembrane helix</keyword>
<evidence type="ECO:0000256" key="2">
    <source>
        <dbReference type="ARBA" id="ARBA00022475"/>
    </source>
</evidence>
<feature type="transmembrane region" description="Helical" evidence="7">
    <location>
        <begin position="180"/>
        <end position="205"/>
    </location>
</feature>
<keyword evidence="5 7" id="KW-0472">Membrane</keyword>
<name>A0ABU7PEM3_9ACTN</name>
<sequence>MAGADTAGPGTGEPEAAEPDGAAAAAPRPRRGPSPRTLVGLLPAALVAAWVCRHRSLVAAGGRDLLAADRGWLLAALAATGLGWVANACARQGSVLERLPPVRLLITQFAATAAGQLAPAGLGASAVNLRFLRARGVPLARSSAALALYSLAESVGRVGLLLVLLLAFPHALRTGGPLPHGGALLAVAAAAVAALALLVAALAAIRPLRRAARGFALAALADARALHGRPSRALALWDGSVAFPVLQAAAMAAVATALRMPVPAAHVALAYLAATCLAAVVPTPGGIGAVDAALTVALVAAGSPTATAASAVLGFRVVTVWLPLVPAALALAALIRRRVL</sequence>
<dbReference type="Proteomes" id="UP001344658">
    <property type="component" value="Unassembled WGS sequence"/>
</dbReference>
<feature type="transmembrane region" description="Helical" evidence="7">
    <location>
        <begin position="318"/>
        <end position="335"/>
    </location>
</feature>
<keyword evidence="2" id="KW-1003">Cell membrane</keyword>
<evidence type="ECO:0000256" key="6">
    <source>
        <dbReference type="SAM" id="MobiDB-lite"/>
    </source>
</evidence>
<dbReference type="Pfam" id="PF03706">
    <property type="entry name" value="LPG_synthase_TM"/>
    <property type="match status" value="1"/>
</dbReference>
<dbReference type="PANTHER" id="PTHR39087">
    <property type="entry name" value="UPF0104 MEMBRANE PROTEIN MJ1595"/>
    <property type="match status" value="1"/>
</dbReference>
<dbReference type="RefSeq" id="WP_330797261.1">
    <property type="nucleotide sequence ID" value="NZ_JAZEWV010000016.1"/>
</dbReference>
<protein>
    <submittedName>
        <fullName evidence="8">Lysylphosphatidylglycerol synthase domain-containing protein</fullName>
    </submittedName>
</protein>
<feature type="transmembrane region" description="Helical" evidence="7">
    <location>
        <begin position="264"/>
        <end position="281"/>
    </location>
</feature>
<dbReference type="PANTHER" id="PTHR39087:SF2">
    <property type="entry name" value="UPF0104 MEMBRANE PROTEIN MJ1595"/>
    <property type="match status" value="1"/>
</dbReference>
<evidence type="ECO:0000256" key="7">
    <source>
        <dbReference type="SAM" id="Phobius"/>
    </source>
</evidence>
<comment type="caution">
    <text evidence="8">The sequence shown here is derived from an EMBL/GenBank/DDBJ whole genome shotgun (WGS) entry which is preliminary data.</text>
</comment>
<evidence type="ECO:0000256" key="3">
    <source>
        <dbReference type="ARBA" id="ARBA00022692"/>
    </source>
</evidence>
<feature type="region of interest" description="Disordered" evidence="6">
    <location>
        <begin position="1"/>
        <end position="33"/>
    </location>
</feature>
<feature type="transmembrane region" description="Helical" evidence="7">
    <location>
        <begin position="65"/>
        <end position="86"/>
    </location>
</feature>
<feature type="transmembrane region" description="Helical" evidence="7">
    <location>
        <begin position="144"/>
        <end position="168"/>
    </location>
</feature>
<feature type="compositionally biased region" description="Low complexity" evidence="6">
    <location>
        <begin position="1"/>
        <end position="27"/>
    </location>
</feature>
<evidence type="ECO:0000256" key="1">
    <source>
        <dbReference type="ARBA" id="ARBA00004651"/>
    </source>
</evidence>
<evidence type="ECO:0000313" key="8">
    <source>
        <dbReference type="EMBL" id="MEE4544260.1"/>
    </source>
</evidence>
<keyword evidence="3 7" id="KW-0812">Transmembrane</keyword>